<dbReference type="AlphaFoldDB" id="A0AAD9CUN5"/>
<proteinExistence type="predicted"/>
<accession>A0AAD9CUN5</accession>
<feature type="non-terminal residue" evidence="1">
    <location>
        <position position="85"/>
    </location>
</feature>
<sequence length="85" mass="9855">RLVLPGPDYESGGRKRRCRLEGTGELTEQLPRIKSAHDSELIFNPKQTQFSSRFTYDYLMFNHFRATELDRPISDPPPWREGGTS</sequence>
<gene>
    <name evidence="1" type="ORF">KUDE01_013156</name>
</gene>
<comment type="caution">
    <text evidence="1">The sequence shown here is derived from an EMBL/GenBank/DDBJ whole genome shotgun (WGS) entry which is preliminary data.</text>
</comment>
<reference evidence="1" key="1">
    <citation type="submission" date="2023-04" db="EMBL/GenBank/DDBJ databases">
        <title>Chromosome-level genome of Chaenocephalus aceratus.</title>
        <authorList>
            <person name="Park H."/>
        </authorList>
    </citation>
    <scope>NUCLEOTIDE SEQUENCE</scope>
    <source>
        <strain evidence="1">DE</strain>
        <tissue evidence="1">Muscle</tissue>
    </source>
</reference>
<organism evidence="1 2">
    <name type="scientific">Dissostichus eleginoides</name>
    <name type="common">Patagonian toothfish</name>
    <name type="synonym">Dissostichus amissus</name>
    <dbReference type="NCBI Taxonomy" id="100907"/>
    <lineage>
        <taxon>Eukaryota</taxon>
        <taxon>Metazoa</taxon>
        <taxon>Chordata</taxon>
        <taxon>Craniata</taxon>
        <taxon>Vertebrata</taxon>
        <taxon>Euteleostomi</taxon>
        <taxon>Actinopterygii</taxon>
        <taxon>Neopterygii</taxon>
        <taxon>Teleostei</taxon>
        <taxon>Neoteleostei</taxon>
        <taxon>Acanthomorphata</taxon>
        <taxon>Eupercaria</taxon>
        <taxon>Perciformes</taxon>
        <taxon>Notothenioidei</taxon>
        <taxon>Nototheniidae</taxon>
        <taxon>Dissostichus</taxon>
    </lineage>
</organism>
<dbReference type="Proteomes" id="UP001228049">
    <property type="component" value="Unassembled WGS sequence"/>
</dbReference>
<dbReference type="EMBL" id="JASDAP010000003">
    <property type="protein sequence ID" value="KAK1905984.1"/>
    <property type="molecule type" value="Genomic_DNA"/>
</dbReference>
<feature type="non-terminal residue" evidence="1">
    <location>
        <position position="1"/>
    </location>
</feature>
<evidence type="ECO:0000313" key="1">
    <source>
        <dbReference type="EMBL" id="KAK1905984.1"/>
    </source>
</evidence>
<protein>
    <submittedName>
        <fullName evidence="1">Glycogen synthase</fullName>
    </submittedName>
</protein>
<evidence type="ECO:0000313" key="2">
    <source>
        <dbReference type="Proteomes" id="UP001228049"/>
    </source>
</evidence>
<keyword evidence="2" id="KW-1185">Reference proteome</keyword>
<name>A0AAD9CUN5_DISEL</name>